<keyword evidence="10" id="KW-0675">Receptor</keyword>
<proteinExistence type="inferred from homology"/>
<keyword evidence="2 8" id="KW-0813">Transport</keyword>
<dbReference type="PANTHER" id="PTHR32552">
    <property type="entry name" value="FERRICHROME IRON RECEPTOR-RELATED"/>
    <property type="match status" value="1"/>
</dbReference>
<sequence>MLTADPVDNSYSVAAGEVRSRGIEFDLAGQLTRHWRVSASLVLNDVDVTRDNTLEVGGRLLGVPRITSSVLAVYEDVLANGQRYGVGGGFTHMGRRLGQARTQAEADAGTPAFELPAYTTAKLVAYWRLNPKLRVTLDVDNLFDKTYYASSYSRLWVAPGATRTITLGLQATF</sequence>
<name>A0A7V8JR22_9BURK</name>
<dbReference type="PROSITE" id="PS52016">
    <property type="entry name" value="TONB_DEPENDENT_REC_3"/>
    <property type="match status" value="1"/>
</dbReference>
<keyword evidence="5" id="KW-0798">TonB box</keyword>
<evidence type="ECO:0000256" key="2">
    <source>
        <dbReference type="ARBA" id="ARBA00022448"/>
    </source>
</evidence>
<dbReference type="EMBL" id="WNDQ01000010">
    <property type="protein sequence ID" value="KAF1022640.1"/>
    <property type="molecule type" value="Genomic_DNA"/>
</dbReference>
<dbReference type="InterPro" id="IPR039426">
    <property type="entry name" value="TonB-dep_rcpt-like"/>
</dbReference>
<reference evidence="11" key="1">
    <citation type="journal article" date="2020" name="MBio">
        <title>Horizontal gene transfer to a defensive symbiont with a reduced genome amongst a multipartite beetle microbiome.</title>
        <authorList>
            <person name="Waterworth S.C."/>
            <person name="Florez L.V."/>
            <person name="Rees E.R."/>
            <person name="Hertweck C."/>
            <person name="Kaltenpoth M."/>
            <person name="Kwan J.C."/>
        </authorList>
    </citation>
    <scope>NUCLEOTIDE SEQUENCE [LARGE SCALE GENOMIC DNA]</scope>
</reference>
<comment type="caution">
    <text evidence="10">The sequence shown here is derived from an EMBL/GenBank/DDBJ whole genome shotgun (WGS) entry which is preliminary data.</text>
</comment>
<evidence type="ECO:0000259" key="9">
    <source>
        <dbReference type="Pfam" id="PF00593"/>
    </source>
</evidence>
<keyword evidence="3 8" id="KW-1134">Transmembrane beta strand</keyword>
<evidence type="ECO:0000256" key="4">
    <source>
        <dbReference type="ARBA" id="ARBA00022692"/>
    </source>
</evidence>
<dbReference type="Gene3D" id="2.40.170.20">
    <property type="entry name" value="TonB-dependent receptor, beta-barrel domain"/>
    <property type="match status" value="1"/>
</dbReference>
<dbReference type="InterPro" id="IPR000531">
    <property type="entry name" value="Beta-barrel_TonB"/>
</dbReference>
<gene>
    <name evidence="10" type="primary">bfrD_2</name>
    <name evidence="10" type="ORF">GAK30_01013</name>
</gene>
<dbReference type="GO" id="GO:0009279">
    <property type="term" value="C:cell outer membrane"/>
    <property type="evidence" value="ECO:0007669"/>
    <property type="project" value="UniProtKB-SubCell"/>
</dbReference>
<evidence type="ECO:0000256" key="5">
    <source>
        <dbReference type="ARBA" id="ARBA00023077"/>
    </source>
</evidence>
<evidence type="ECO:0000313" key="10">
    <source>
        <dbReference type="EMBL" id="KAF1022640.1"/>
    </source>
</evidence>
<dbReference type="PANTHER" id="PTHR32552:SF90">
    <property type="entry name" value="METAL-PSEUDOPALINE RECEPTOR CNTO"/>
    <property type="match status" value="1"/>
</dbReference>
<dbReference type="Proteomes" id="UP000461670">
    <property type="component" value="Unassembled WGS sequence"/>
</dbReference>
<keyword evidence="6 8" id="KW-0472">Membrane</keyword>
<comment type="subcellular location">
    <subcellularLocation>
        <location evidence="1 8">Cell outer membrane</location>
        <topology evidence="1 8">Multi-pass membrane protein</topology>
    </subcellularLocation>
</comment>
<accession>A0A7V8JR22</accession>
<dbReference type="SUPFAM" id="SSF56935">
    <property type="entry name" value="Porins"/>
    <property type="match status" value="1"/>
</dbReference>
<protein>
    <submittedName>
        <fullName evidence="10">Putative TonB-dependent receptor BfrD</fullName>
    </submittedName>
</protein>
<dbReference type="Pfam" id="PF00593">
    <property type="entry name" value="TonB_dep_Rec_b-barrel"/>
    <property type="match status" value="1"/>
</dbReference>
<evidence type="ECO:0000256" key="6">
    <source>
        <dbReference type="ARBA" id="ARBA00023136"/>
    </source>
</evidence>
<dbReference type="AlphaFoldDB" id="A0A7V8JR22"/>
<comment type="similarity">
    <text evidence="8">Belongs to the TonB-dependent receptor family.</text>
</comment>
<evidence type="ECO:0000313" key="11">
    <source>
        <dbReference type="Proteomes" id="UP000461670"/>
    </source>
</evidence>
<dbReference type="GO" id="GO:0015344">
    <property type="term" value="F:siderophore uptake transmembrane transporter activity"/>
    <property type="evidence" value="ECO:0007669"/>
    <property type="project" value="TreeGrafter"/>
</dbReference>
<evidence type="ECO:0000256" key="8">
    <source>
        <dbReference type="PROSITE-ProRule" id="PRU01360"/>
    </source>
</evidence>
<dbReference type="InterPro" id="IPR036942">
    <property type="entry name" value="Beta-barrel_TonB_sf"/>
</dbReference>
<keyword evidence="4 8" id="KW-0812">Transmembrane</keyword>
<organism evidence="10 11">
    <name type="scientific">Paracidovorax wautersii</name>
    <dbReference type="NCBI Taxonomy" id="1177982"/>
    <lineage>
        <taxon>Bacteria</taxon>
        <taxon>Pseudomonadati</taxon>
        <taxon>Pseudomonadota</taxon>
        <taxon>Betaproteobacteria</taxon>
        <taxon>Burkholderiales</taxon>
        <taxon>Comamonadaceae</taxon>
        <taxon>Paracidovorax</taxon>
    </lineage>
</organism>
<evidence type="ECO:0000256" key="3">
    <source>
        <dbReference type="ARBA" id="ARBA00022452"/>
    </source>
</evidence>
<feature type="domain" description="TonB-dependent receptor-like beta-barrel" evidence="9">
    <location>
        <begin position="3"/>
        <end position="142"/>
    </location>
</feature>
<evidence type="ECO:0000256" key="1">
    <source>
        <dbReference type="ARBA" id="ARBA00004571"/>
    </source>
</evidence>
<evidence type="ECO:0000256" key="7">
    <source>
        <dbReference type="ARBA" id="ARBA00023237"/>
    </source>
</evidence>
<keyword evidence="7 8" id="KW-0998">Cell outer membrane</keyword>